<dbReference type="AlphaFoldDB" id="A0A1Y1I1A1"/>
<sequence length="18" mass="1728">GAHGEGVTEEITEASALG</sequence>
<reference evidence="1 2" key="1">
    <citation type="journal article" date="2014" name="Nat. Commun.">
        <title>Klebsormidium flaccidum genome reveals primary factors for plant terrestrial adaptation.</title>
        <authorList>
            <person name="Hori K."/>
            <person name="Maruyama F."/>
            <person name="Fujisawa T."/>
            <person name="Togashi T."/>
            <person name="Yamamoto N."/>
            <person name="Seo M."/>
            <person name="Sato S."/>
            <person name="Yamada T."/>
            <person name="Mori H."/>
            <person name="Tajima N."/>
            <person name="Moriyama T."/>
            <person name="Ikeuchi M."/>
            <person name="Watanabe M."/>
            <person name="Wada H."/>
            <person name="Kobayashi K."/>
            <person name="Saito M."/>
            <person name="Masuda T."/>
            <person name="Sasaki-Sekimoto Y."/>
            <person name="Mashiguchi K."/>
            <person name="Awai K."/>
            <person name="Shimojima M."/>
            <person name="Masuda S."/>
            <person name="Iwai M."/>
            <person name="Nobusawa T."/>
            <person name="Narise T."/>
            <person name="Kondo S."/>
            <person name="Saito H."/>
            <person name="Sato R."/>
            <person name="Murakawa M."/>
            <person name="Ihara Y."/>
            <person name="Oshima-Yamada Y."/>
            <person name="Ohtaka K."/>
            <person name="Satoh M."/>
            <person name="Sonobe K."/>
            <person name="Ishii M."/>
            <person name="Ohtani R."/>
            <person name="Kanamori-Sato M."/>
            <person name="Honoki R."/>
            <person name="Miyazaki D."/>
            <person name="Mochizuki H."/>
            <person name="Umetsu J."/>
            <person name="Higashi K."/>
            <person name="Shibata D."/>
            <person name="Kamiya Y."/>
            <person name="Sato N."/>
            <person name="Nakamura Y."/>
            <person name="Tabata S."/>
            <person name="Ida S."/>
            <person name="Kurokawa K."/>
            <person name="Ohta H."/>
        </authorList>
    </citation>
    <scope>NUCLEOTIDE SEQUENCE [LARGE SCALE GENOMIC DNA]</scope>
    <source>
        <strain evidence="1 2">NIES-2285</strain>
    </source>
</reference>
<organism evidence="1 2">
    <name type="scientific">Klebsormidium nitens</name>
    <name type="common">Green alga</name>
    <name type="synonym">Ulothrix nitens</name>
    <dbReference type="NCBI Taxonomy" id="105231"/>
    <lineage>
        <taxon>Eukaryota</taxon>
        <taxon>Viridiplantae</taxon>
        <taxon>Streptophyta</taxon>
        <taxon>Klebsormidiophyceae</taxon>
        <taxon>Klebsormidiales</taxon>
        <taxon>Klebsormidiaceae</taxon>
        <taxon>Klebsormidium</taxon>
    </lineage>
</organism>
<name>A0A1Y1I1A1_KLENI</name>
<feature type="non-terminal residue" evidence="1">
    <location>
        <position position="1"/>
    </location>
</feature>
<dbReference type="OrthoDB" id="448399at2759"/>
<protein>
    <submittedName>
        <fullName evidence="1">Zinc finger (Ran-binding) family protein</fullName>
    </submittedName>
</protein>
<dbReference type="Proteomes" id="UP000054558">
    <property type="component" value="Unassembled WGS sequence"/>
</dbReference>
<accession>A0A1Y1I1A1</accession>
<evidence type="ECO:0000313" key="1">
    <source>
        <dbReference type="EMBL" id="GAQ84243.1"/>
    </source>
</evidence>
<keyword evidence="2" id="KW-1185">Reference proteome</keyword>
<gene>
    <name evidence="1" type="ORF">KFL_001810230</name>
</gene>
<dbReference type="EMBL" id="DF237130">
    <property type="protein sequence ID" value="GAQ84243.1"/>
    <property type="molecule type" value="Genomic_DNA"/>
</dbReference>
<proteinExistence type="predicted"/>
<evidence type="ECO:0000313" key="2">
    <source>
        <dbReference type="Proteomes" id="UP000054558"/>
    </source>
</evidence>